<reference evidence="2 3" key="1">
    <citation type="submission" date="2013-02" db="EMBL/GenBank/DDBJ databases">
        <title>A novel strain isolated from Lonar lake, Maharashtra, India.</title>
        <authorList>
            <person name="Singh A."/>
        </authorList>
    </citation>
    <scope>NUCLEOTIDE SEQUENCE [LARGE SCALE GENOMIC DNA]</scope>
    <source>
        <strain evidence="2 3">AK24</strain>
    </source>
</reference>
<dbReference type="PANTHER" id="PTHR34203:SF15">
    <property type="entry name" value="SLL1173 PROTEIN"/>
    <property type="match status" value="1"/>
</dbReference>
<dbReference type="SUPFAM" id="SSF53335">
    <property type="entry name" value="S-adenosyl-L-methionine-dependent methyltransferases"/>
    <property type="match status" value="1"/>
</dbReference>
<dbReference type="Pfam" id="PF05050">
    <property type="entry name" value="Methyltransf_21"/>
    <property type="match status" value="1"/>
</dbReference>
<dbReference type="InterPro" id="IPR029063">
    <property type="entry name" value="SAM-dependent_MTases_sf"/>
</dbReference>
<protein>
    <recommendedName>
        <fullName evidence="1">Methyltransferase FkbM domain-containing protein</fullName>
    </recommendedName>
</protein>
<dbReference type="PANTHER" id="PTHR34203">
    <property type="entry name" value="METHYLTRANSFERASE, FKBM FAMILY PROTEIN"/>
    <property type="match status" value="1"/>
</dbReference>
<sequence>MLSETSYLPLIHKIKSYLIDRRPIGFGKILFLLDSIFFRNLPKYEILLKTLYRFPLYINPSYDRGIEKKIYLTGTYEKGVLKIINSLISHGDIVVDAGANIGLITVFCGLKVGGEGLVMAFEPHPETVSILRRNVAINHLPQVKVFELALGSKKSSAKIYSNLHINRGAASMVNFKEGAPSFEIQVDVLDDVLSSIQQDKVNLLKIDVEGFEMEVLKGSQNLLSKEYGPILVIECSTTRQNFQYSMEDLFNFLTKTNGYSIFRFGISKEKISKLVPVNSVDQLPHHDNIVAFKPFHLATLRKSKSIF</sequence>
<feature type="domain" description="Methyltransferase FkbM" evidence="1">
    <location>
        <begin position="96"/>
        <end position="260"/>
    </location>
</feature>
<comment type="caution">
    <text evidence="2">The sequence shown here is derived from an EMBL/GenBank/DDBJ whole genome shotgun (WGS) entry which is preliminary data.</text>
</comment>
<dbReference type="Proteomes" id="UP000013909">
    <property type="component" value="Unassembled WGS sequence"/>
</dbReference>
<dbReference type="AlphaFoldDB" id="R7ZYZ7"/>
<dbReference type="STRING" id="1232681.ADIS_0201"/>
<evidence type="ECO:0000313" key="3">
    <source>
        <dbReference type="Proteomes" id="UP000013909"/>
    </source>
</evidence>
<keyword evidence="3" id="KW-1185">Reference proteome</keyword>
<dbReference type="NCBIfam" id="TIGR01444">
    <property type="entry name" value="fkbM_fam"/>
    <property type="match status" value="1"/>
</dbReference>
<accession>R7ZYZ7</accession>
<dbReference type="RefSeq" id="WP_010852353.1">
    <property type="nucleotide sequence ID" value="NZ_AQHR01000008.1"/>
</dbReference>
<organism evidence="2 3">
    <name type="scientific">Lunatimonas lonarensis</name>
    <dbReference type="NCBI Taxonomy" id="1232681"/>
    <lineage>
        <taxon>Bacteria</taxon>
        <taxon>Pseudomonadati</taxon>
        <taxon>Bacteroidota</taxon>
        <taxon>Cytophagia</taxon>
        <taxon>Cytophagales</taxon>
        <taxon>Cyclobacteriaceae</taxon>
    </lineage>
</organism>
<evidence type="ECO:0000259" key="1">
    <source>
        <dbReference type="Pfam" id="PF05050"/>
    </source>
</evidence>
<name>R7ZYZ7_9BACT</name>
<dbReference type="EMBL" id="AQHR01000008">
    <property type="protein sequence ID" value="EON79321.1"/>
    <property type="molecule type" value="Genomic_DNA"/>
</dbReference>
<dbReference type="Gene3D" id="3.40.50.150">
    <property type="entry name" value="Vaccinia Virus protein VP39"/>
    <property type="match status" value="1"/>
</dbReference>
<dbReference type="InterPro" id="IPR052514">
    <property type="entry name" value="SAM-dependent_MTase"/>
</dbReference>
<gene>
    <name evidence="2" type="ORF">ADIS_0201</name>
</gene>
<dbReference type="InterPro" id="IPR006342">
    <property type="entry name" value="FkbM_mtfrase"/>
</dbReference>
<evidence type="ECO:0000313" key="2">
    <source>
        <dbReference type="EMBL" id="EON79321.1"/>
    </source>
</evidence>
<proteinExistence type="predicted"/>